<dbReference type="FunFam" id="3.30.565.10:FF:000028">
    <property type="entry name" value="PAS sensor protein"/>
    <property type="match status" value="1"/>
</dbReference>
<reference evidence="4 5" key="1">
    <citation type="submission" date="2019-06" db="EMBL/GenBank/DDBJ databases">
        <title>Sequencing the genomes of 1000 actinobacteria strains.</title>
        <authorList>
            <person name="Klenk H.-P."/>
        </authorList>
    </citation>
    <scope>NUCLEOTIDE SEQUENCE [LARGE SCALE GENOMIC DNA]</scope>
    <source>
        <strain evidence="4 5">DSM 41649</strain>
    </source>
</reference>
<name>A0A561EI89_9ACTN</name>
<dbReference type="FunFam" id="3.60.40.10:FF:000031">
    <property type="entry name" value="PAS sensor protein"/>
    <property type="match status" value="1"/>
</dbReference>
<dbReference type="Proteomes" id="UP000318416">
    <property type="component" value="Unassembled WGS sequence"/>
</dbReference>
<dbReference type="Pfam" id="PF07228">
    <property type="entry name" value="SpoIIE"/>
    <property type="match status" value="1"/>
</dbReference>
<evidence type="ECO:0000259" key="3">
    <source>
        <dbReference type="SMART" id="SM00331"/>
    </source>
</evidence>
<dbReference type="AlphaFoldDB" id="A0A561EI89"/>
<keyword evidence="5" id="KW-1185">Reference proteome</keyword>
<keyword evidence="1" id="KW-0378">Hydrolase</keyword>
<dbReference type="Gene3D" id="3.60.40.10">
    <property type="entry name" value="PPM-type phosphatase domain"/>
    <property type="match status" value="1"/>
</dbReference>
<dbReference type="CDD" id="cd16936">
    <property type="entry name" value="HATPase_RsbW-like"/>
    <property type="match status" value="1"/>
</dbReference>
<proteinExistence type="predicted"/>
<comment type="caution">
    <text evidence="4">The sequence shown here is derived from an EMBL/GenBank/DDBJ whole genome shotgun (WGS) entry which is preliminary data.</text>
</comment>
<dbReference type="Pfam" id="PF01590">
    <property type="entry name" value="GAF"/>
    <property type="match status" value="1"/>
</dbReference>
<dbReference type="NCBIfam" id="TIGR00229">
    <property type="entry name" value="sensory_box"/>
    <property type="match status" value="1"/>
</dbReference>
<dbReference type="InterPro" id="IPR000014">
    <property type="entry name" value="PAS"/>
</dbReference>
<dbReference type="Pfam" id="PF13581">
    <property type="entry name" value="HATPase_c_2"/>
    <property type="match status" value="1"/>
</dbReference>
<feature type="domain" description="GAF" evidence="2">
    <location>
        <begin position="144"/>
        <end position="334"/>
    </location>
</feature>
<dbReference type="Gene3D" id="3.30.450.40">
    <property type="match status" value="1"/>
</dbReference>
<dbReference type="RefSeq" id="WP_145786720.1">
    <property type="nucleotide sequence ID" value="NZ_BAAABR010000014.1"/>
</dbReference>
<evidence type="ECO:0000313" key="4">
    <source>
        <dbReference type="EMBL" id="TWE15330.1"/>
    </source>
</evidence>
<dbReference type="PANTHER" id="PTHR43156:SF2">
    <property type="entry name" value="STAGE II SPORULATION PROTEIN E"/>
    <property type="match status" value="1"/>
</dbReference>
<gene>
    <name evidence="4" type="ORF">FB465_0222</name>
</gene>
<dbReference type="FunFam" id="3.30.450.40:FF:000035">
    <property type="entry name" value="PAS sensor protein"/>
    <property type="match status" value="1"/>
</dbReference>
<dbReference type="InterPro" id="IPR052016">
    <property type="entry name" value="Bact_Sigma-Reg"/>
</dbReference>
<dbReference type="InterPro" id="IPR003018">
    <property type="entry name" value="GAF"/>
</dbReference>
<dbReference type="SUPFAM" id="SSF55874">
    <property type="entry name" value="ATPase domain of HSP90 chaperone/DNA topoisomerase II/histidine kinase"/>
    <property type="match status" value="1"/>
</dbReference>
<dbReference type="InterPro" id="IPR001932">
    <property type="entry name" value="PPM-type_phosphatase-like_dom"/>
</dbReference>
<dbReference type="InterPro" id="IPR036457">
    <property type="entry name" value="PPM-type-like_dom_sf"/>
</dbReference>
<evidence type="ECO:0000259" key="2">
    <source>
        <dbReference type="SMART" id="SM00065"/>
    </source>
</evidence>
<accession>A0A561EI89</accession>
<dbReference type="OrthoDB" id="5480569at2"/>
<evidence type="ECO:0000313" key="5">
    <source>
        <dbReference type="Proteomes" id="UP000318416"/>
    </source>
</evidence>
<dbReference type="InterPro" id="IPR029016">
    <property type="entry name" value="GAF-like_dom_sf"/>
</dbReference>
<dbReference type="GO" id="GO:0016791">
    <property type="term" value="F:phosphatase activity"/>
    <property type="evidence" value="ECO:0007669"/>
    <property type="project" value="TreeGrafter"/>
</dbReference>
<dbReference type="SMART" id="SM00065">
    <property type="entry name" value="GAF"/>
    <property type="match status" value="1"/>
</dbReference>
<dbReference type="InterPro" id="IPR013656">
    <property type="entry name" value="PAS_4"/>
</dbReference>
<dbReference type="EMBL" id="VIVR01000001">
    <property type="protein sequence ID" value="TWE15330.1"/>
    <property type="molecule type" value="Genomic_DNA"/>
</dbReference>
<sequence>MDEPGTAEGRVAPEGSPEATDAELMRWAFDQAPTALVIYDAHGRLLRINERMLSLGSGLSEADIRGRRLTDFIQGPAFTESERLIRKAAATGEPEYFESYSRLPAEDRPHSWAITFTPLKDSTDRVRAVSVAVRDFTEQDLTRHRLALLNEAGTVIGSTLDVTRTAQELADVTVPAFADFTGVDLLEGVFHGEEPSAGPVTGEIRLRRTAHRAAEAGYSEVVVGVGESGTYPEFTPPARCLLSGEAALYRSTDPDVVRWLDQEPARAQWARQNGMHSLIVVPVQARGTTLGVAVLIRHATTPAPFGEDDLLIAREIVNRAAICLDNARRYTRERTTALTLQRSLLPQHAPRQPAVEVATRYLPAGAQAGVGGDWFDVIPLSGTRVALVVGDVFGHGLHASATMGRLRTAVRTLADVDLPPEELLAHLDGLVSSLNAESDAAPPGDGTGEIGASCLYAIYDPVSRRCALARAGHLPPAVLTPGGTVDLIDLPAGPPLGLGGLAFESTEVELPEGSLLALYTDGLVVSRDRDIDEGVAALRRTLERPAASLGARCDAVLQALVADHPADDVALLLARTRALGADQVVTWDIPADPAYVAEARKQASRQLGAWGLDDAAFVTELVVSELVTNAIRYGSPPVRLRLIKDRTLICEVSDAASTAPHLRRARIFDEGGRGLMLVAQFTDRWGTRHTPTGKTIWTEQHLP</sequence>
<evidence type="ECO:0000256" key="1">
    <source>
        <dbReference type="ARBA" id="ARBA00022801"/>
    </source>
</evidence>
<protein>
    <submittedName>
        <fullName evidence="4">PAS domain S-box-containing protein</fullName>
    </submittedName>
</protein>
<dbReference type="Pfam" id="PF08448">
    <property type="entry name" value="PAS_4"/>
    <property type="match status" value="1"/>
</dbReference>
<dbReference type="InterPro" id="IPR036890">
    <property type="entry name" value="HATPase_C_sf"/>
</dbReference>
<dbReference type="SUPFAM" id="SSF55781">
    <property type="entry name" value="GAF domain-like"/>
    <property type="match status" value="1"/>
</dbReference>
<dbReference type="SUPFAM" id="SSF81606">
    <property type="entry name" value="PP2C-like"/>
    <property type="match status" value="1"/>
</dbReference>
<dbReference type="Gene3D" id="3.30.450.20">
    <property type="entry name" value="PAS domain"/>
    <property type="match status" value="1"/>
</dbReference>
<dbReference type="CDD" id="cd00130">
    <property type="entry name" value="PAS"/>
    <property type="match status" value="1"/>
</dbReference>
<dbReference type="SUPFAM" id="SSF55785">
    <property type="entry name" value="PYP-like sensor domain (PAS domain)"/>
    <property type="match status" value="1"/>
</dbReference>
<organism evidence="4 5">
    <name type="scientific">Kitasatospora atroaurantiaca</name>
    <dbReference type="NCBI Taxonomy" id="285545"/>
    <lineage>
        <taxon>Bacteria</taxon>
        <taxon>Bacillati</taxon>
        <taxon>Actinomycetota</taxon>
        <taxon>Actinomycetes</taxon>
        <taxon>Kitasatosporales</taxon>
        <taxon>Streptomycetaceae</taxon>
        <taxon>Kitasatospora</taxon>
    </lineage>
</organism>
<dbReference type="Gene3D" id="3.30.565.10">
    <property type="entry name" value="Histidine kinase-like ATPase, C-terminal domain"/>
    <property type="match status" value="1"/>
</dbReference>
<dbReference type="InterPro" id="IPR003594">
    <property type="entry name" value="HATPase_dom"/>
</dbReference>
<dbReference type="InterPro" id="IPR035965">
    <property type="entry name" value="PAS-like_dom_sf"/>
</dbReference>
<dbReference type="SMART" id="SM00331">
    <property type="entry name" value="PP2C_SIG"/>
    <property type="match status" value="1"/>
</dbReference>
<dbReference type="PANTHER" id="PTHR43156">
    <property type="entry name" value="STAGE II SPORULATION PROTEIN E-RELATED"/>
    <property type="match status" value="1"/>
</dbReference>
<feature type="domain" description="PPM-type phosphatase" evidence="3">
    <location>
        <begin position="352"/>
        <end position="576"/>
    </location>
</feature>